<organism evidence="5 6">
    <name type="scientific">Umezawaea endophytica</name>
    <dbReference type="NCBI Taxonomy" id="1654476"/>
    <lineage>
        <taxon>Bacteria</taxon>
        <taxon>Bacillati</taxon>
        <taxon>Actinomycetota</taxon>
        <taxon>Actinomycetes</taxon>
        <taxon>Pseudonocardiales</taxon>
        <taxon>Pseudonocardiaceae</taxon>
        <taxon>Umezawaea</taxon>
    </lineage>
</organism>
<evidence type="ECO:0000259" key="3">
    <source>
        <dbReference type="Pfam" id="PF03816"/>
    </source>
</evidence>
<feature type="compositionally biased region" description="Basic and acidic residues" evidence="2">
    <location>
        <begin position="192"/>
        <end position="214"/>
    </location>
</feature>
<keyword evidence="6" id="KW-1185">Reference proteome</keyword>
<dbReference type="NCBIfam" id="TIGR00350">
    <property type="entry name" value="lytR_cpsA_psr"/>
    <property type="match status" value="1"/>
</dbReference>
<feature type="domain" description="LytR/CpsA/Psr regulator C-terminal" evidence="4">
    <location>
        <begin position="887"/>
        <end position="971"/>
    </location>
</feature>
<feature type="region of interest" description="Disordered" evidence="2">
    <location>
        <begin position="460"/>
        <end position="488"/>
    </location>
</feature>
<feature type="region of interest" description="Disordered" evidence="2">
    <location>
        <begin position="850"/>
        <end position="881"/>
    </location>
</feature>
<dbReference type="Gene3D" id="3.30.70.2390">
    <property type="match status" value="1"/>
</dbReference>
<dbReference type="RefSeq" id="WP_259626440.1">
    <property type="nucleotide sequence ID" value="NZ_JANYMP010000015.1"/>
</dbReference>
<feature type="domain" description="Cell envelope-related transcriptional attenuator" evidence="3">
    <location>
        <begin position="599"/>
        <end position="764"/>
    </location>
</feature>
<evidence type="ECO:0000313" key="5">
    <source>
        <dbReference type="EMBL" id="MCS7480960.1"/>
    </source>
</evidence>
<sequence>MSDLVERHSRTNIPRPVPPAPTPPPATGRRAAPPPAPVRQPPPGRPTGAEQPARPADTGRRAAPPPPPPAGRRAAPPAEPTGRRAAPAAPPADPNAHRTAPPGEPTGRRAAPPVDPSAHRTAPPAEPTGRRAAPPAETPSRRAVPDALLGEVTGRRAAPEPPAEPTGRRAAPEPGEPTGRRAAPEPPFGEPTGRRAAPEPPAEPKGRRSAEAAGRRAAPPVEPTGRRAAPEQSTGQRPLPNGGGRPPLPPEGHRVAPPTPPAESTGRRAAPPAPPVGPPGEHTGQRPRPTVPPPVPPAEGTGRRPRPVPPGAAPQPPRGDVSGSRPIPARGDSSGPRPMPPRPPATGALPIPAGPDSSGPRRMPPGAEPGGPRPLPGDDPSGSRRIPLDGTGPRRAPIDSRLNPTANEAPEPPRPAGPERREEIDPASLTTEMEAIGDDVKKRREVDHTLARFSAVHDELAEQERKRKERKQKLMPWKAEEDEDKTEYAEPVVVDEDGEVRPARGGRTPKHSKIVRILKIISLTSAVLVFVSTGLGWGALMWVDSKFTEIDALGSNSAAVQDAEKQYGDENFLIVGSDTRANAKPEDGVGDADKEQGARSDVLMLAHVPADRKRVVVVSLPRDVRVDRPACEGWDSSTGQYNGEQVQAAKGVMANEAYALGGPKCVTSMMSEITHLNINHFISVDFNGFKSMVDAVGSVNVCVPKPMKDDELGVLFEKAGKYDISGDQALNYVRARKVSGEVFGDYDRITRQQKFLSSLLRKALSNEILLSPSKLNSFINAFAGSTQGQNVGADQLLTLGQSLQGLEAGRVSFVTMPHRTEEGPTLSPDDNTEEFVPEEADRLFKAIIEGTPLPGETPDADPNKNDSPTTQKPPAQPGAGKIIDPKQVHLQVLNGDPDAGGAGGRLKESLIEQGFDVVKTDDAPPVDKTIIKYGVGGEDAAATLGAAIPGATLQFDATMGSAVAVVIGPNFDEKVVSPQGGTAQNTAAGQNSTPEDLSIVNGGADPCA</sequence>
<feature type="compositionally biased region" description="Pro residues" evidence="2">
    <location>
        <begin position="15"/>
        <end position="45"/>
    </location>
</feature>
<feature type="region of interest" description="Disordered" evidence="2">
    <location>
        <begin position="1"/>
        <end position="437"/>
    </location>
</feature>
<dbReference type="AlphaFoldDB" id="A0A9X3AIT3"/>
<proteinExistence type="inferred from homology"/>
<dbReference type="Gene3D" id="3.40.630.190">
    <property type="entry name" value="LCP protein"/>
    <property type="match status" value="1"/>
</dbReference>
<evidence type="ECO:0000313" key="6">
    <source>
        <dbReference type="Proteomes" id="UP001141259"/>
    </source>
</evidence>
<feature type="region of interest" description="Disordered" evidence="2">
    <location>
        <begin position="977"/>
        <end position="1008"/>
    </location>
</feature>
<feature type="compositionally biased region" description="Pro residues" evidence="2">
    <location>
        <begin position="307"/>
        <end position="317"/>
    </location>
</feature>
<feature type="compositionally biased region" description="Polar residues" evidence="2">
    <location>
        <begin position="979"/>
        <end position="995"/>
    </location>
</feature>
<dbReference type="PANTHER" id="PTHR33392">
    <property type="entry name" value="POLYISOPRENYL-TEICHOIC ACID--PEPTIDOGLYCAN TEICHOIC ACID TRANSFERASE TAGU"/>
    <property type="match status" value="1"/>
</dbReference>
<evidence type="ECO:0000256" key="2">
    <source>
        <dbReference type="SAM" id="MobiDB-lite"/>
    </source>
</evidence>
<reference evidence="5" key="1">
    <citation type="submission" date="2022-08" db="EMBL/GenBank/DDBJ databases">
        <authorList>
            <person name="Tistechok S."/>
            <person name="Samborskyy M."/>
            <person name="Roman I."/>
        </authorList>
    </citation>
    <scope>NUCLEOTIDE SEQUENCE</scope>
    <source>
        <strain evidence="5">DSM 103496</strain>
    </source>
</reference>
<dbReference type="InterPro" id="IPR027381">
    <property type="entry name" value="LytR/CpsA/Psr_C"/>
</dbReference>
<dbReference type="Pfam" id="PF13399">
    <property type="entry name" value="LytR_C"/>
    <property type="match status" value="1"/>
</dbReference>
<gene>
    <name evidence="5" type="ORF">NZH93_29235</name>
</gene>
<feature type="compositionally biased region" description="Pro residues" evidence="2">
    <location>
        <begin position="362"/>
        <end position="377"/>
    </location>
</feature>
<dbReference type="Proteomes" id="UP001141259">
    <property type="component" value="Unassembled WGS sequence"/>
</dbReference>
<evidence type="ECO:0000259" key="4">
    <source>
        <dbReference type="Pfam" id="PF13399"/>
    </source>
</evidence>
<comment type="similarity">
    <text evidence="1">Belongs to the LytR/CpsA/Psr (LCP) family.</text>
</comment>
<dbReference type="InterPro" id="IPR050922">
    <property type="entry name" value="LytR/CpsA/Psr_CW_biosynth"/>
</dbReference>
<dbReference type="InterPro" id="IPR004474">
    <property type="entry name" value="LytR_CpsA_psr"/>
</dbReference>
<dbReference type="EMBL" id="JANYMP010000015">
    <property type="protein sequence ID" value="MCS7480960.1"/>
    <property type="molecule type" value="Genomic_DNA"/>
</dbReference>
<dbReference type="Pfam" id="PF03816">
    <property type="entry name" value="LytR_cpsA_psr"/>
    <property type="match status" value="1"/>
</dbReference>
<evidence type="ECO:0000256" key="1">
    <source>
        <dbReference type="ARBA" id="ARBA00006068"/>
    </source>
</evidence>
<comment type="caution">
    <text evidence="5">The sequence shown here is derived from an EMBL/GenBank/DDBJ whole genome shotgun (WGS) entry which is preliminary data.</text>
</comment>
<dbReference type="PANTHER" id="PTHR33392:SF6">
    <property type="entry name" value="POLYISOPRENYL-TEICHOIC ACID--PEPTIDOGLYCAN TEICHOIC ACID TRANSFERASE TAGU"/>
    <property type="match status" value="1"/>
</dbReference>
<protein>
    <submittedName>
        <fullName evidence="5">LCP family protein</fullName>
    </submittedName>
</protein>
<feature type="compositionally biased region" description="Low complexity" evidence="2">
    <location>
        <begin position="46"/>
        <end position="56"/>
    </location>
</feature>
<name>A0A9X3AIT3_9PSEU</name>
<accession>A0A9X3AIT3</accession>